<evidence type="ECO:0000313" key="2">
    <source>
        <dbReference type="Proteomes" id="UP000790709"/>
    </source>
</evidence>
<reference evidence="1" key="1">
    <citation type="journal article" date="2021" name="New Phytol.">
        <title>Evolutionary innovations through gain and loss of genes in the ectomycorrhizal Boletales.</title>
        <authorList>
            <person name="Wu G."/>
            <person name="Miyauchi S."/>
            <person name="Morin E."/>
            <person name="Kuo A."/>
            <person name="Drula E."/>
            <person name="Varga T."/>
            <person name="Kohler A."/>
            <person name="Feng B."/>
            <person name="Cao Y."/>
            <person name="Lipzen A."/>
            <person name="Daum C."/>
            <person name="Hundley H."/>
            <person name="Pangilinan J."/>
            <person name="Johnson J."/>
            <person name="Barry K."/>
            <person name="LaButti K."/>
            <person name="Ng V."/>
            <person name="Ahrendt S."/>
            <person name="Min B."/>
            <person name="Choi I.G."/>
            <person name="Park H."/>
            <person name="Plett J.M."/>
            <person name="Magnuson J."/>
            <person name="Spatafora J.W."/>
            <person name="Nagy L.G."/>
            <person name="Henrissat B."/>
            <person name="Grigoriev I.V."/>
            <person name="Yang Z.L."/>
            <person name="Xu J."/>
            <person name="Martin F.M."/>
        </authorList>
    </citation>
    <scope>NUCLEOTIDE SEQUENCE</scope>
    <source>
        <strain evidence="1">KUC20120723A-06</strain>
    </source>
</reference>
<dbReference type="EMBL" id="MU266494">
    <property type="protein sequence ID" value="KAH7922193.1"/>
    <property type="molecule type" value="Genomic_DNA"/>
</dbReference>
<protein>
    <submittedName>
        <fullName evidence="1">Uncharacterized protein</fullName>
    </submittedName>
</protein>
<comment type="caution">
    <text evidence="1">The sequence shown here is derived from an EMBL/GenBank/DDBJ whole genome shotgun (WGS) entry which is preliminary data.</text>
</comment>
<name>A0ACB8BB76_9AGAM</name>
<organism evidence="1 2">
    <name type="scientific">Leucogyrophana mollusca</name>
    <dbReference type="NCBI Taxonomy" id="85980"/>
    <lineage>
        <taxon>Eukaryota</taxon>
        <taxon>Fungi</taxon>
        <taxon>Dikarya</taxon>
        <taxon>Basidiomycota</taxon>
        <taxon>Agaricomycotina</taxon>
        <taxon>Agaricomycetes</taxon>
        <taxon>Agaricomycetidae</taxon>
        <taxon>Boletales</taxon>
        <taxon>Boletales incertae sedis</taxon>
        <taxon>Leucogyrophana</taxon>
    </lineage>
</organism>
<dbReference type="Proteomes" id="UP000790709">
    <property type="component" value="Unassembled WGS sequence"/>
</dbReference>
<sequence>MSAATVSLAALEIGAILTTFFFGVATVQTRGQPAEVFIRPTDLYLQGVVLWCIQLAQLLAFTTGLYSIITRQFGSMSWETRPQPSGFAWSVLFGGILPLAAQGFFVYRVRVFSRKIWLPVFCGTLCVLCFLLDIGAGIYVIKVPVSVTEFGQRESWGGHGGAYN</sequence>
<keyword evidence="2" id="KW-1185">Reference proteome</keyword>
<gene>
    <name evidence="1" type="ORF">BV22DRAFT_1049076</name>
</gene>
<evidence type="ECO:0000313" key="1">
    <source>
        <dbReference type="EMBL" id="KAH7922193.1"/>
    </source>
</evidence>
<proteinExistence type="predicted"/>
<accession>A0ACB8BB76</accession>